<proteinExistence type="predicted"/>
<feature type="compositionally biased region" description="Basic and acidic residues" evidence="1">
    <location>
        <begin position="25"/>
        <end position="39"/>
    </location>
</feature>
<sequence>MAKLKVSHRSETRSIPRAPGSDASDLDRRHHDLHEESSHYHPDAPWIVVSICGRRSSR</sequence>
<organism evidence="2 3">
    <name type="scientific">Streptomyces celluloflavus</name>
    <dbReference type="NCBI Taxonomy" id="58344"/>
    <lineage>
        <taxon>Bacteria</taxon>
        <taxon>Bacillati</taxon>
        <taxon>Actinomycetota</taxon>
        <taxon>Actinomycetes</taxon>
        <taxon>Kitasatosporales</taxon>
        <taxon>Streptomycetaceae</taxon>
        <taxon>Streptomyces</taxon>
    </lineage>
</organism>
<dbReference type="EMBL" id="JBIRGH010000009">
    <property type="protein sequence ID" value="MFH8586058.1"/>
    <property type="molecule type" value="Genomic_DNA"/>
</dbReference>
<gene>
    <name evidence="2" type="ORF">ACH4GP_16850</name>
</gene>
<dbReference type="RefSeq" id="WP_397673072.1">
    <property type="nucleotide sequence ID" value="NZ_JBIRGH010000009.1"/>
</dbReference>
<name>A0ABW7RDB8_9ACTN</name>
<reference evidence="2 3" key="1">
    <citation type="submission" date="2024-10" db="EMBL/GenBank/DDBJ databases">
        <title>The Natural Products Discovery Center: Release of the First 8490 Sequenced Strains for Exploring Actinobacteria Biosynthetic Diversity.</title>
        <authorList>
            <person name="Kalkreuter E."/>
            <person name="Kautsar S.A."/>
            <person name="Yang D."/>
            <person name="Bader C.D."/>
            <person name="Teijaro C.N."/>
            <person name="Fluegel L."/>
            <person name="Davis C.M."/>
            <person name="Simpson J.R."/>
            <person name="Lauterbach L."/>
            <person name="Steele A.D."/>
            <person name="Gui C."/>
            <person name="Meng S."/>
            <person name="Li G."/>
            <person name="Viehrig K."/>
            <person name="Ye F."/>
            <person name="Su P."/>
            <person name="Kiefer A.F."/>
            <person name="Nichols A."/>
            <person name="Cepeda A.J."/>
            <person name="Yan W."/>
            <person name="Fan B."/>
            <person name="Jiang Y."/>
            <person name="Adhikari A."/>
            <person name="Zheng C.-J."/>
            <person name="Schuster L."/>
            <person name="Cowan T.M."/>
            <person name="Smanski M.J."/>
            <person name="Chevrette M.G."/>
            <person name="De Carvalho L.P.S."/>
            <person name="Shen B."/>
        </authorList>
    </citation>
    <scope>NUCLEOTIDE SEQUENCE [LARGE SCALE GENOMIC DNA]</scope>
    <source>
        <strain evidence="2 3">NPDC018013</strain>
    </source>
</reference>
<protein>
    <submittedName>
        <fullName evidence="2">Uncharacterized protein</fullName>
    </submittedName>
</protein>
<keyword evidence="3" id="KW-1185">Reference proteome</keyword>
<dbReference type="Proteomes" id="UP001610990">
    <property type="component" value="Unassembled WGS sequence"/>
</dbReference>
<evidence type="ECO:0000313" key="3">
    <source>
        <dbReference type="Proteomes" id="UP001610990"/>
    </source>
</evidence>
<evidence type="ECO:0000313" key="2">
    <source>
        <dbReference type="EMBL" id="MFH8586058.1"/>
    </source>
</evidence>
<feature type="region of interest" description="Disordered" evidence="1">
    <location>
        <begin position="1"/>
        <end position="39"/>
    </location>
</feature>
<accession>A0ABW7RDB8</accession>
<comment type="caution">
    <text evidence="2">The sequence shown here is derived from an EMBL/GenBank/DDBJ whole genome shotgun (WGS) entry which is preliminary data.</text>
</comment>
<evidence type="ECO:0000256" key="1">
    <source>
        <dbReference type="SAM" id="MobiDB-lite"/>
    </source>
</evidence>